<proteinExistence type="predicted"/>
<sequence length="460" mass="52930">MAGMHMTGDVAVDFHHSAKRVCHEDLVLTRSVHHARDSTIVSATHIARGKPSKSVPLSTSSMDSDSYSRYHHTQRFATNCGHQIHVSAPEHTPHCPRCIVRSAKRKLEHAQHELLLYGGYQRPSHLRDGNFNKACLVHDIAARSMARINRKDQLRWERERVWDEAHLQTDLASIDEGWTSGSEEKCPVCVLDHFEEGEPICKHPDGQRSNGGYMVWWEQPGALAPPKEEASTPPQPRPRLRYAPKGSQLMRSIICECRTRLKSHKEEQKRLSVIYRTEEVVRRKHQLSEDLYIAPEFWESPISNLLTRQQYLYNKNAQRLSERRARGNKARPCPGRSSLFMCENADENGGDEVSEEWQQMKEEATDRDRLERAAQTVGEEVGYLYFVGNRFDGLIVWRRDYLRSNPDLIWRAWEVPGIPQDLLEGTGEMEVEEQLEVPQELPGGGPDEMDEIDEMEIEEL</sequence>
<dbReference type="AlphaFoldDB" id="A0A6A6SAN3"/>
<dbReference type="EMBL" id="MU006779">
    <property type="protein sequence ID" value="KAF2643813.1"/>
    <property type="molecule type" value="Genomic_DNA"/>
</dbReference>
<protein>
    <submittedName>
        <fullName evidence="2">Uncharacterized protein</fullName>
    </submittedName>
</protein>
<accession>A0A6A6SAN3</accession>
<feature type="compositionally biased region" description="Acidic residues" evidence="1">
    <location>
        <begin position="447"/>
        <end position="460"/>
    </location>
</feature>
<organism evidence="2 3">
    <name type="scientific">Massarina eburnea CBS 473.64</name>
    <dbReference type="NCBI Taxonomy" id="1395130"/>
    <lineage>
        <taxon>Eukaryota</taxon>
        <taxon>Fungi</taxon>
        <taxon>Dikarya</taxon>
        <taxon>Ascomycota</taxon>
        <taxon>Pezizomycotina</taxon>
        <taxon>Dothideomycetes</taxon>
        <taxon>Pleosporomycetidae</taxon>
        <taxon>Pleosporales</taxon>
        <taxon>Massarineae</taxon>
        <taxon>Massarinaceae</taxon>
        <taxon>Massarina</taxon>
    </lineage>
</organism>
<gene>
    <name evidence="2" type="ORF">P280DRAFT_504750</name>
</gene>
<dbReference type="Proteomes" id="UP000799753">
    <property type="component" value="Unassembled WGS sequence"/>
</dbReference>
<feature type="region of interest" description="Disordered" evidence="1">
    <location>
        <begin position="429"/>
        <end position="460"/>
    </location>
</feature>
<dbReference type="OrthoDB" id="3783520at2759"/>
<reference evidence="2" key="1">
    <citation type="journal article" date="2020" name="Stud. Mycol.">
        <title>101 Dothideomycetes genomes: a test case for predicting lifestyles and emergence of pathogens.</title>
        <authorList>
            <person name="Haridas S."/>
            <person name="Albert R."/>
            <person name="Binder M."/>
            <person name="Bloem J."/>
            <person name="Labutti K."/>
            <person name="Salamov A."/>
            <person name="Andreopoulos B."/>
            <person name="Baker S."/>
            <person name="Barry K."/>
            <person name="Bills G."/>
            <person name="Bluhm B."/>
            <person name="Cannon C."/>
            <person name="Castanera R."/>
            <person name="Culley D."/>
            <person name="Daum C."/>
            <person name="Ezra D."/>
            <person name="Gonzalez J."/>
            <person name="Henrissat B."/>
            <person name="Kuo A."/>
            <person name="Liang C."/>
            <person name="Lipzen A."/>
            <person name="Lutzoni F."/>
            <person name="Magnuson J."/>
            <person name="Mondo S."/>
            <person name="Nolan M."/>
            <person name="Ohm R."/>
            <person name="Pangilinan J."/>
            <person name="Park H.-J."/>
            <person name="Ramirez L."/>
            <person name="Alfaro M."/>
            <person name="Sun H."/>
            <person name="Tritt A."/>
            <person name="Yoshinaga Y."/>
            <person name="Zwiers L.-H."/>
            <person name="Turgeon B."/>
            <person name="Goodwin S."/>
            <person name="Spatafora J."/>
            <person name="Crous P."/>
            <person name="Grigoriev I."/>
        </authorList>
    </citation>
    <scope>NUCLEOTIDE SEQUENCE</scope>
    <source>
        <strain evidence="2">CBS 473.64</strain>
    </source>
</reference>
<name>A0A6A6SAN3_9PLEO</name>
<evidence type="ECO:0000313" key="3">
    <source>
        <dbReference type="Proteomes" id="UP000799753"/>
    </source>
</evidence>
<evidence type="ECO:0000313" key="2">
    <source>
        <dbReference type="EMBL" id="KAF2643813.1"/>
    </source>
</evidence>
<keyword evidence="3" id="KW-1185">Reference proteome</keyword>
<evidence type="ECO:0000256" key="1">
    <source>
        <dbReference type="SAM" id="MobiDB-lite"/>
    </source>
</evidence>